<dbReference type="Pfam" id="PF00550">
    <property type="entry name" value="PP-binding"/>
    <property type="match status" value="1"/>
</dbReference>
<dbReference type="FunFam" id="3.40.50.980:FF:000001">
    <property type="entry name" value="Non-ribosomal peptide synthetase"/>
    <property type="match status" value="1"/>
</dbReference>
<protein>
    <submittedName>
        <fullName evidence="8">Amino acid adenylation domain protein</fullName>
    </submittedName>
</protein>
<evidence type="ECO:0000256" key="3">
    <source>
        <dbReference type="ARBA" id="ARBA00022553"/>
    </source>
</evidence>
<dbReference type="InterPro" id="IPR029063">
    <property type="entry name" value="SAM-dependent_MTases_sf"/>
</dbReference>
<dbReference type="CDD" id="cd19535">
    <property type="entry name" value="Cyc_NRPS"/>
    <property type="match status" value="1"/>
</dbReference>
<dbReference type="FunFam" id="3.40.50.12780:FF:000012">
    <property type="entry name" value="Non-ribosomal peptide synthetase"/>
    <property type="match status" value="1"/>
</dbReference>
<dbReference type="eggNOG" id="COG0500">
    <property type="taxonomic scope" value="Bacteria"/>
</dbReference>
<dbReference type="InterPro" id="IPR020845">
    <property type="entry name" value="AMP-binding_CS"/>
</dbReference>
<keyword evidence="2" id="KW-0596">Phosphopantetheine</keyword>
<sequence length="1526" mass="173176">MVQDRSISAQNSKLSASKRELLAKLLQGEITTPNPQQAQETIPQLVPDRESRYQPFPLTEMQQAYWLGRSDVFDLGNVSMHNYIELDAVDLDIERFNCAWKRLIDHHDMLRAVVLPNGQQQILDRVPPYEIQVLDLRSRDEQTINSQIQTIRDRLSHQVLPLDRYPQFEIVATQLGDRHFRLHMSLDGWCIDYWSSIKLFQDLSQLYNQPEKPLPCLEISFRDYVLASRTLENIPIYQRSLDYWRSRIPSLPPAPELPLAKHPSAIAKPEFIRLQSALDSQTWQQLLKRAARANLTATGVLLAAYAEVLTLWSKSPKFTINIPSFNRLPFHPQVNELVGECASFTLLEIDNTRQESFQVRAQRIQTQLWQDLEHEYVSGVRVLREWTNAQDKAARAGTMPIVFTHGPQVDDKNPTAIAFLEEQTKLVYSISQTPQVWIDNQYAVKSDGSLSINWDFVAELFPEGMVEDMFDAYCRLLNRLVSEEKIWQETSLQLVPPTQLAQRAAIDATNTPISTELLHTLFAAQVPQRPQQPAVITSSHTLTYEELSHRAHCLAQQLRQLGASPDRLVAVVMEKGWEQVVAVLGILIAGAAYVPIDPALPQERQWHLLAQGEVQLVVTRSELNEKLDYPVGIQQICIDSFNYQLPITNYPLPITHYPSPENLAYVIYTSGSTGEPKGVAIDHRGAVNTIVDINQRFSINSQDRVLALSSLSFDLSVYDIFGTLAAGGTIVIPDAAATKDPAHWVEMILRQQVTIWNSVPALMQMLVQYVSDRSECSLDSLRLVLLSGDWIPLNLPEQIRARVQEVELVSLGGATEASIWSILYPIQQVDPSWKSIPYGYPMANQQFYILNDKLEPVPVWVPGQLYIGGVGLAQGYWRNEEKTANSFITHPVTGDRLYRTGDLGRYLPDGNIEFLGREDSQVKIRGYRIELGEIETALKQHPDVKDGAIAAVGEKQGNKQLVAYLVPQEETTTLFEIEQADPSQMQSLWKSLVEVGCRQAQQTFDWVDVSTFSAYWQLLDKLYISSVRLALKKLDVFVRSHEKYSLDDLMQKCQIKPRYDKWLKRALKTLVEEGLLQQHGEVFENTLPLSTEVLSTLAAGFQSEAAQKLGLSQAMTNSLLHTANHLPDILTENLHSAQIYASEETAEIYQKLFKYCNTIASTVIRAVVQFWQPEAQLRILEVGAGIGSTTAYLLPVLPPERTTYFYTDISNYFMQLAQQQFGAYPFLKTSLLNIEEDPQKQGYEPHSFDVVVASSVLHVVRNLEETLRYLRSLLAPNGLLLLIEETKFHRPFDLGMGLQQGFDRFEDEELRQNHPLLSREKWQQLLAAQGFENCVIFNQPNTVPEFLGFDVLLAQAPASIKRFKPNELNSFLQKKLPEYAIPCAYNLLEALPLTSNGKIDRQALSTIRLVKLDREKTFVAPQTPLEETIAAIWTGCLSIEQVGTQDNFFDLGGDSLVATQVHHKLQTTLQRDFPLVKIFEYPNISSLANYLSNEANETPVLQQGSDRGEKRKEVAQQKRRRQDKKG</sequence>
<dbReference type="Gene3D" id="3.30.559.10">
    <property type="entry name" value="Chloramphenicol acetyltransferase-like domain"/>
    <property type="match status" value="1"/>
</dbReference>
<feature type="compositionally biased region" description="Basic and acidic residues" evidence="6">
    <location>
        <begin position="1506"/>
        <end position="1516"/>
    </location>
</feature>
<dbReference type="SUPFAM" id="SSF52777">
    <property type="entry name" value="CoA-dependent acyltransferases"/>
    <property type="match status" value="2"/>
</dbReference>
<keyword evidence="3" id="KW-0597">Phosphoprotein</keyword>
<feature type="domain" description="Carrier" evidence="7">
    <location>
        <begin position="1420"/>
        <end position="1495"/>
    </location>
</feature>
<dbReference type="GO" id="GO:0008610">
    <property type="term" value="P:lipid biosynthetic process"/>
    <property type="evidence" value="ECO:0007669"/>
    <property type="project" value="UniProtKB-ARBA"/>
</dbReference>
<dbReference type="Gene3D" id="2.30.38.10">
    <property type="entry name" value="Luciferase, Domain 3"/>
    <property type="match status" value="1"/>
</dbReference>
<keyword evidence="5" id="KW-0677">Repeat</keyword>
<dbReference type="PANTHER" id="PTHR45527:SF10">
    <property type="entry name" value="PYOCHELIN SYNTHASE PCHF"/>
    <property type="match status" value="1"/>
</dbReference>
<dbReference type="Gene3D" id="3.30.559.30">
    <property type="entry name" value="Nonribosomal peptide synthetase, condensation domain"/>
    <property type="match status" value="1"/>
</dbReference>
<evidence type="ECO:0000256" key="2">
    <source>
        <dbReference type="ARBA" id="ARBA00022450"/>
    </source>
</evidence>
<dbReference type="InterPro" id="IPR000873">
    <property type="entry name" value="AMP-dep_synth/lig_dom"/>
</dbReference>
<evidence type="ECO:0000256" key="5">
    <source>
        <dbReference type="ARBA" id="ARBA00022737"/>
    </source>
</evidence>
<dbReference type="FunFam" id="3.30.559.30:FF:000006">
    <property type="entry name" value="Yersiniabactin polyketide/non-ribosomal peptide synthetase"/>
    <property type="match status" value="1"/>
</dbReference>
<evidence type="ECO:0000256" key="4">
    <source>
        <dbReference type="ARBA" id="ARBA00022598"/>
    </source>
</evidence>
<evidence type="ECO:0000256" key="6">
    <source>
        <dbReference type="SAM" id="MobiDB-lite"/>
    </source>
</evidence>
<dbReference type="GO" id="GO:0009403">
    <property type="term" value="P:toxin biosynthetic process"/>
    <property type="evidence" value="ECO:0007669"/>
    <property type="project" value="UniProtKB-ARBA"/>
</dbReference>
<evidence type="ECO:0000256" key="1">
    <source>
        <dbReference type="ARBA" id="ARBA00001957"/>
    </source>
</evidence>
<organism evidence="8 9">
    <name type="scientific">Chroococcidiopsis thermalis (strain PCC 7203)</name>
    <dbReference type="NCBI Taxonomy" id="251229"/>
    <lineage>
        <taxon>Bacteria</taxon>
        <taxon>Bacillati</taxon>
        <taxon>Cyanobacteriota</taxon>
        <taxon>Cyanophyceae</taxon>
        <taxon>Chroococcidiopsidales</taxon>
        <taxon>Chroococcidiopsidaceae</taxon>
        <taxon>Chroococcidiopsis</taxon>
    </lineage>
</organism>
<dbReference type="FunFam" id="2.30.38.10:FF:000001">
    <property type="entry name" value="Non-ribosomal peptide synthetase PvdI"/>
    <property type="match status" value="1"/>
</dbReference>
<name>K9U3T1_CHRTP</name>
<dbReference type="InParanoid" id="K9U3T1"/>
<dbReference type="GO" id="GO:0043041">
    <property type="term" value="P:amino acid activation for nonribosomal peptide biosynthetic process"/>
    <property type="evidence" value="ECO:0007669"/>
    <property type="project" value="TreeGrafter"/>
</dbReference>
<dbReference type="SUPFAM" id="SSF47336">
    <property type="entry name" value="ACP-like"/>
    <property type="match status" value="1"/>
</dbReference>
<dbReference type="PROSITE" id="PS00455">
    <property type="entry name" value="AMP_BINDING"/>
    <property type="match status" value="1"/>
</dbReference>
<keyword evidence="4" id="KW-0436">Ligase</keyword>
<dbReference type="eggNOG" id="COG1020">
    <property type="taxonomic scope" value="Bacteria"/>
</dbReference>
<dbReference type="NCBIfam" id="TIGR01733">
    <property type="entry name" value="AA-adenyl-dom"/>
    <property type="match status" value="1"/>
</dbReference>
<dbReference type="GO" id="GO:0031177">
    <property type="term" value="F:phosphopantetheine binding"/>
    <property type="evidence" value="ECO:0007669"/>
    <property type="project" value="InterPro"/>
</dbReference>
<feature type="region of interest" description="Disordered" evidence="6">
    <location>
        <begin position="1498"/>
        <end position="1526"/>
    </location>
</feature>
<feature type="compositionally biased region" description="Basic residues" evidence="6">
    <location>
        <begin position="1517"/>
        <end position="1526"/>
    </location>
</feature>
<dbReference type="PANTHER" id="PTHR45527">
    <property type="entry name" value="NONRIBOSOMAL PEPTIDE SYNTHETASE"/>
    <property type="match status" value="1"/>
</dbReference>
<dbReference type="GO" id="GO:0005737">
    <property type="term" value="C:cytoplasm"/>
    <property type="evidence" value="ECO:0007669"/>
    <property type="project" value="TreeGrafter"/>
</dbReference>
<dbReference type="Gene3D" id="3.30.300.30">
    <property type="match status" value="2"/>
</dbReference>
<dbReference type="InterPro" id="IPR057737">
    <property type="entry name" value="Condensation_MtbB-like"/>
</dbReference>
<dbReference type="InterPro" id="IPR045851">
    <property type="entry name" value="AMP-bd_C_sf"/>
</dbReference>
<dbReference type="Gene3D" id="3.40.50.150">
    <property type="entry name" value="Vaccinia Virus protein VP39"/>
    <property type="match status" value="1"/>
</dbReference>
<proteinExistence type="predicted"/>
<dbReference type="SUPFAM" id="SSF56801">
    <property type="entry name" value="Acetyl-CoA synthetase-like"/>
    <property type="match status" value="1"/>
</dbReference>
<dbReference type="Gene3D" id="1.10.1200.10">
    <property type="entry name" value="ACP-like"/>
    <property type="match status" value="1"/>
</dbReference>
<evidence type="ECO:0000313" key="8">
    <source>
        <dbReference type="EMBL" id="AFY89106.1"/>
    </source>
</evidence>
<dbReference type="Pfam" id="PF00668">
    <property type="entry name" value="Condensation"/>
    <property type="match status" value="1"/>
</dbReference>
<dbReference type="Pfam" id="PF08242">
    <property type="entry name" value="Methyltransf_12"/>
    <property type="match status" value="1"/>
</dbReference>
<dbReference type="SMART" id="SM01294">
    <property type="entry name" value="PKS_PP_betabranch"/>
    <property type="match status" value="1"/>
</dbReference>
<reference evidence="8 9" key="1">
    <citation type="submission" date="2012-06" db="EMBL/GenBank/DDBJ databases">
        <title>Finished chromosome of genome of Chroococcidiopsis thermalis PCC 7203.</title>
        <authorList>
            <consortium name="US DOE Joint Genome Institute"/>
            <person name="Gugger M."/>
            <person name="Coursin T."/>
            <person name="Rippka R."/>
            <person name="Tandeau De Marsac N."/>
            <person name="Huntemann M."/>
            <person name="Wei C.-L."/>
            <person name="Han J."/>
            <person name="Detter J.C."/>
            <person name="Han C."/>
            <person name="Tapia R."/>
            <person name="Davenport K."/>
            <person name="Daligault H."/>
            <person name="Erkkila T."/>
            <person name="Gu W."/>
            <person name="Munk A.C.C."/>
            <person name="Teshima H."/>
            <person name="Xu Y."/>
            <person name="Chain P."/>
            <person name="Chen A."/>
            <person name="Krypides N."/>
            <person name="Mavromatis K."/>
            <person name="Markowitz V."/>
            <person name="Szeto E."/>
            <person name="Ivanova N."/>
            <person name="Mikhailova N."/>
            <person name="Ovchinnikova G."/>
            <person name="Pagani I."/>
            <person name="Pati A."/>
            <person name="Goodwin L."/>
            <person name="Peters L."/>
            <person name="Pitluck S."/>
            <person name="Woyke T."/>
            <person name="Kerfeld C."/>
        </authorList>
    </citation>
    <scope>NUCLEOTIDE SEQUENCE [LARGE SCALE GENOMIC DNA]</scope>
    <source>
        <strain evidence="8 9">PCC 7203</strain>
    </source>
</reference>
<dbReference type="EMBL" id="CP003597">
    <property type="protein sequence ID" value="AFY89106.1"/>
    <property type="molecule type" value="Genomic_DNA"/>
</dbReference>
<gene>
    <name evidence="8" type="ORF">Chro_3661</name>
</gene>
<dbReference type="InterPro" id="IPR036736">
    <property type="entry name" value="ACP-like_sf"/>
</dbReference>
<dbReference type="InterPro" id="IPR009081">
    <property type="entry name" value="PP-bd_ACP"/>
</dbReference>
<dbReference type="PATRIC" id="fig|251229.3.peg.4271"/>
<dbReference type="InterPro" id="IPR020806">
    <property type="entry name" value="PKS_PP-bd"/>
</dbReference>
<dbReference type="InterPro" id="IPR010071">
    <property type="entry name" value="AA_adenyl_dom"/>
</dbReference>
<dbReference type="STRING" id="251229.Chro_3661"/>
<dbReference type="Gene3D" id="3.40.50.980">
    <property type="match status" value="2"/>
</dbReference>
<dbReference type="SUPFAM" id="SSF53335">
    <property type="entry name" value="S-adenosyl-L-methionine-dependent methyltransferases"/>
    <property type="match status" value="1"/>
</dbReference>
<dbReference type="HOGENOM" id="CLU_000022_40_2_3"/>
<accession>K9U3T1</accession>
<dbReference type="PROSITE" id="PS50075">
    <property type="entry name" value="CARRIER"/>
    <property type="match status" value="1"/>
</dbReference>
<dbReference type="CDD" id="cd12114">
    <property type="entry name" value="A_NRPS_TlmIV_like"/>
    <property type="match status" value="1"/>
</dbReference>
<dbReference type="InterPro" id="IPR023213">
    <property type="entry name" value="CAT-like_dom_sf"/>
</dbReference>
<dbReference type="InterPro" id="IPR013217">
    <property type="entry name" value="Methyltransf_12"/>
</dbReference>
<keyword evidence="9" id="KW-1185">Reference proteome</keyword>
<dbReference type="RefSeq" id="WP_015155650.1">
    <property type="nucleotide sequence ID" value="NC_019695.1"/>
</dbReference>
<dbReference type="KEGG" id="cthe:Chro_3661"/>
<evidence type="ECO:0000259" key="7">
    <source>
        <dbReference type="PROSITE" id="PS50075"/>
    </source>
</evidence>
<evidence type="ECO:0000313" key="9">
    <source>
        <dbReference type="Proteomes" id="UP000010384"/>
    </source>
</evidence>
<dbReference type="InterPro" id="IPR001242">
    <property type="entry name" value="Condensation_dom"/>
</dbReference>
<dbReference type="GO" id="GO:0016874">
    <property type="term" value="F:ligase activity"/>
    <property type="evidence" value="ECO:0007669"/>
    <property type="project" value="UniProtKB-KW"/>
</dbReference>
<dbReference type="Proteomes" id="UP000010384">
    <property type="component" value="Chromosome"/>
</dbReference>
<dbReference type="Pfam" id="PF00501">
    <property type="entry name" value="AMP-binding"/>
    <property type="match status" value="1"/>
</dbReference>
<dbReference type="SMART" id="SM00823">
    <property type="entry name" value="PKS_PP"/>
    <property type="match status" value="1"/>
</dbReference>
<dbReference type="FunFam" id="3.30.559.10:FF:000023">
    <property type="entry name" value="Non-ribosomal peptide synthetase"/>
    <property type="match status" value="1"/>
</dbReference>
<dbReference type="OrthoDB" id="428071at2"/>
<comment type="cofactor">
    <cofactor evidence="1">
        <name>pantetheine 4'-phosphate</name>
        <dbReference type="ChEBI" id="CHEBI:47942"/>
    </cofactor>
</comment>